<dbReference type="InterPro" id="IPR001452">
    <property type="entry name" value="SH3_domain"/>
</dbReference>
<sequence>MASLSSRHMRSSLQVAPLTIQKAESTNEPYNNNGSDAGSTLASTRSTHSEMTSSTDYLSDDNVNNAPPIFNNFLQAVYPFHPEYAMADSAVTLPLREKDIVLVHSVHTNGWADGTLLKDGTRGWLPTNYCVPYNPEEMRILLGALVSFWDLMRSACIDDKKMFSDKKFMKGIAGGVVYLLEQTGCRDKDASILTRNNELKQSRKMISNEIKALAATATRLDKKLKASHRLIRATEQQVNELVDDMILRAFRVVLRAADFFDMIQNDKSLRLTSAMIMETVMEEEDLTPTTDPVALARSSDAMDARSRADSKGSAAGPTPSETSKALTNGRLSPAYQPTSTNANRLSHGNSLEIANRLSSATICHRVSLAGPSPLAQPHNLVSERLTKSQDTLVSHLACLMGRLQLEFISRPHLALGVKQAITSGGDFLLVMDVVSARNSLSIETLAPLRAVMYDRIQDLYQTARDVLVHNMEEAIVPQEGHRLHVAAVGCVKVSGTCYDKTKWVIGQIGDFEFEFENNNLDLGFDLSAFDAVLDAKDTHAADSVSIADSNLSEALTMSTTTTAVSTPAARPANLELNKPLPDVPLVSTPVAEASQEAIEEAIEKAVSTENRSSVSSLRPSLPPLPKLSTEIPPAQDYSPTEGSASQDGEFPSFRTESMTASSSASATTYISRTSESSMVSQTSTRATTPDLTRNHPSVSELSLSDSTTLSEESDDAESKLLEKTYAHELIFNKEGQVTGGSLPALVERLTTHESTPDAMFVSTFYLTFRLFCTPLKLAEALIDRFNYVGEAPHVAAPVRLRTYNVFKGWMESHWQEETDSEALPVIKDFAETRLKEVLPSAGKRLLELAEKVASSEGSLVPRLVSSISKSSTSGSQFIPAETPLPSPNLSRGQVNALANWKAGGVSPSIMDFDALEIARQITIKQIGLFCSITPEELLGSKWTKNKGVGAPNVKAMSAFTTGLSNLVVDTILQFDEIKKRAAVIKHWIKIGSQFLALNNYDGLMAVTCALNDSSIKRLRMTWDTISSRRKETLKSLQAIVEISQNHKALRARLANEVPPCLPYVGMFLTDLTFVDAGNPAKKTTDTGLTVINFDKHMKTAKCIGELQRFQIPYRLTEVSDFQDWILSQIERAREIEKTDKTPAQVLHYRQSLLLEPKEVQQHLKAQMEAAPSTSNMFSWIRNNHSTHGLATTAQV</sequence>
<evidence type="ECO:0000256" key="5">
    <source>
        <dbReference type="SAM" id="MobiDB-lite"/>
    </source>
</evidence>
<feature type="compositionally biased region" description="Low complexity" evidence="5">
    <location>
        <begin position="655"/>
        <end position="674"/>
    </location>
</feature>
<dbReference type="SUPFAM" id="SSF48366">
    <property type="entry name" value="Ras GEF"/>
    <property type="match status" value="1"/>
</dbReference>
<dbReference type="SMART" id="SM00229">
    <property type="entry name" value="RasGEFN"/>
    <property type="match status" value="1"/>
</dbReference>
<dbReference type="GO" id="GO:0007265">
    <property type="term" value="P:Ras protein signal transduction"/>
    <property type="evidence" value="ECO:0007669"/>
    <property type="project" value="TreeGrafter"/>
</dbReference>
<dbReference type="Pfam" id="PF00618">
    <property type="entry name" value="RasGEF_N"/>
    <property type="match status" value="1"/>
</dbReference>
<proteinExistence type="predicted"/>
<feature type="region of interest" description="Disordered" evidence="5">
    <location>
        <begin position="24"/>
        <end position="56"/>
    </location>
</feature>
<gene>
    <name evidence="9" type="ORF">B0T20DRAFT_242932</name>
</gene>
<dbReference type="Gene3D" id="1.20.870.10">
    <property type="entry name" value="Son of sevenless (SoS) protein Chain: S domain 1"/>
    <property type="match status" value="1"/>
</dbReference>
<evidence type="ECO:0000259" key="8">
    <source>
        <dbReference type="PROSITE" id="PS50212"/>
    </source>
</evidence>
<feature type="domain" description="SH3" evidence="6">
    <location>
        <begin position="69"/>
        <end position="135"/>
    </location>
</feature>
<dbReference type="InterPro" id="IPR008937">
    <property type="entry name" value="Ras-like_GEF"/>
</dbReference>
<feature type="region of interest" description="Disordered" evidence="5">
    <location>
        <begin position="298"/>
        <end position="345"/>
    </location>
</feature>
<protein>
    <submittedName>
        <fullName evidence="9">CDC25 protein</fullName>
    </submittedName>
</protein>
<dbReference type="GO" id="GO:0005085">
    <property type="term" value="F:guanyl-nucleotide exchange factor activity"/>
    <property type="evidence" value="ECO:0007669"/>
    <property type="project" value="UniProtKB-KW"/>
</dbReference>
<dbReference type="SMART" id="SM00326">
    <property type="entry name" value="SH3"/>
    <property type="match status" value="1"/>
</dbReference>
<dbReference type="PROSITE" id="PS50212">
    <property type="entry name" value="RASGEF_NTER"/>
    <property type="match status" value="1"/>
</dbReference>
<dbReference type="SUPFAM" id="SSF50044">
    <property type="entry name" value="SH3-domain"/>
    <property type="match status" value="1"/>
</dbReference>
<evidence type="ECO:0000256" key="4">
    <source>
        <dbReference type="PROSITE-ProRule" id="PRU00192"/>
    </source>
</evidence>
<evidence type="ECO:0000313" key="10">
    <source>
        <dbReference type="Proteomes" id="UP001281003"/>
    </source>
</evidence>
<feature type="domain" description="Ras-GEF" evidence="7">
    <location>
        <begin position="913"/>
        <end position="1157"/>
    </location>
</feature>
<dbReference type="Proteomes" id="UP001281003">
    <property type="component" value="Unassembled WGS sequence"/>
</dbReference>
<dbReference type="GO" id="GO:0005886">
    <property type="term" value="C:plasma membrane"/>
    <property type="evidence" value="ECO:0007669"/>
    <property type="project" value="TreeGrafter"/>
</dbReference>
<keyword evidence="1 4" id="KW-0728">SH3 domain</keyword>
<dbReference type="InterPro" id="IPR001895">
    <property type="entry name" value="RASGEF_cat_dom"/>
</dbReference>
<dbReference type="PANTHER" id="PTHR23113">
    <property type="entry name" value="GUANINE NUCLEOTIDE EXCHANGE FACTOR"/>
    <property type="match status" value="1"/>
</dbReference>
<feature type="compositionally biased region" description="Polar residues" evidence="5">
    <location>
        <begin position="675"/>
        <end position="697"/>
    </location>
</feature>
<evidence type="ECO:0000256" key="3">
    <source>
        <dbReference type="PROSITE-ProRule" id="PRU00168"/>
    </source>
</evidence>
<evidence type="ECO:0000256" key="2">
    <source>
        <dbReference type="ARBA" id="ARBA00022658"/>
    </source>
</evidence>
<organism evidence="9 10">
    <name type="scientific">Sordaria brevicollis</name>
    <dbReference type="NCBI Taxonomy" id="83679"/>
    <lineage>
        <taxon>Eukaryota</taxon>
        <taxon>Fungi</taxon>
        <taxon>Dikarya</taxon>
        <taxon>Ascomycota</taxon>
        <taxon>Pezizomycotina</taxon>
        <taxon>Sordariomycetes</taxon>
        <taxon>Sordariomycetidae</taxon>
        <taxon>Sordariales</taxon>
        <taxon>Sordariaceae</taxon>
        <taxon>Sordaria</taxon>
    </lineage>
</organism>
<dbReference type="PANTHER" id="PTHR23113:SF354">
    <property type="entry name" value="BUD SITE SELECTION PROTEIN 5"/>
    <property type="match status" value="1"/>
</dbReference>
<dbReference type="Gene3D" id="1.10.840.10">
    <property type="entry name" value="Ras guanine-nucleotide exchange factors catalytic domain"/>
    <property type="match status" value="1"/>
</dbReference>
<evidence type="ECO:0000259" key="6">
    <source>
        <dbReference type="PROSITE" id="PS50002"/>
    </source>
</evidence>
<dbReference type="InterPro" id="IPR036028">
    <property type="entry name" value="SH3-like_dom_sf"/>
</dbReference>
<feature type="domain" description="N-terminal Ras-GEF" evidence="8">
    <location>
        <begin position="733"/>
        <end position="853"/>
    </location>
</feature>
<dbReference type="Gene3D" id="2.30.30.40">
    <property type="entry name" value="SH3 Domains"/>
    <property type="match status" value="1"/>
</dbReference>
<feature type="compositionally biased region" description="Low complexity" evidence="5">
    <location>
        <begin position="699"/>
        <end position="710"/>
    </location>
</feature>
<reference evidence="9" key="1">
    <citation type="journal article" date="2023" name="Mol. Phylogenet. Evol.">
        <title>Genome-scale phylogeny and comparative genomics of the fungal order Sordariales.</title>
        <authorList>
            <person name="Hensen N."/>
            <person name="Bonometti L."/>
            <person name="Westerberg I."/>
            <person name="Brannstrom I.O."/>
            <person name="Guillou S."/>
            <person name="Cros-Aarteil S."/>
            <person name="Calhoun S."/>
            <person name="Haridas S."/>
            <person name="Kuo A."/>
            <person name="Mondo S."/>
            <person name="Pangilinan J."/>
            <person name="Riley R."/>
            <person name="LaButti K."/>
            <person name="Andreopoulos B."/>
            <person name="Lipzen A."/>
            <person name="Chen C."/>
            <person name="Yan M."/>
            <person name="Daum C."/>
            <person name="Ng V."/>
            <person name="Clum A."/>
            <person name="Steindorff A."/>
            <person name="Ohm R.A."/>
            <person name="Martin F."/>
            <person name="Silar P."/>
            <person name="Natvig D.O."/>
            <person name="Lalanne C."/>
            <person name="Gautier V."/>
            <person name="Ament-Velasquez S.L."/>
            <person name="Kruys A."/>
            <person name="Hutchinson M.I."/>
            <person name="Powell A.J."/>
            <person name="Barry K."/>
            <person name="Miller A.N."/>
            <person name="Grigoriev I.V."/>
            <person name="Debuchy R."/>
            <person name="Gladieux P."/>
            <person name="Hiltunen Thoren M."/>
            <person name="Johannesson H."/>
        </authorList>
    </citation>
    <scope>NUCLEOTIDE SEQUENCE</scope>
    <source>
        <strain evidence="9">FGSC 1904</strain>
    </source>
</reference>
<dbReference type="Pfam" id="PF00617">
    <property type="entry name" value="RasGEF"/>
    <property type="match status" value="1"/>
</dbReference>
<comment type="caution">
    <text evidence="9">The sequence shown here is derived from an EMBL/GenBank/DDBJ whole genome shotgun (WGS) entry which is preliminary data.</text>
</comment>
<keyword evidence="2 3" id="KW-0344">Guanine-nucleotide releasing factor</keyword>
<evidence type="ECO:0000256" key="1">
    <source>
        <dbReference type="ARBA" id="ARBA00022443"/>
    </source>
</evidence>
<feature type="compositionally biased region" description="Polar residues" evidence="5">
    <location>
        <begin position="319"/>
        <end position="345"/>
    </location>
</feature>
<dbReference type="PROSITE" id="PS50009">
    <property type="entry name" value="RASGEF_CAT"/>
    <property type="match status" value="1"/>
</dbReference>
<keyword evidence="10" id="KW-1185">Reference proteome</keyword>
<feature type="region of interest" description="Disordered" evidence="5">
    <location>
        <begin position="604"/>
        <end position="715"/>
    </location>
</feature>
<feature type="compositionally biased region" description="Basic and acidic residues" evidence="5">
    <location>
        <begin position="300"/>
        <end position="310"/>
    </location>
</feature>
<evidence type="ECO:0000313" key="9">
    <source>
        <dbReference type="EMBL" id="KAK3396761.1"/>
    </source>
</evidence>
<dbReference type="EMBL" id="JAUTDP010000008">
    <property type="protein sequence ID" value="KAK3396761.1"/>
    <property type="molecule type" value="Genomic_DNA"/>
</dbReference>
<dbReference type="CDD" id="cd06224">
    <property type="entry name" value="REM"/>
    <property type="match status" value="1"/>
</dbReference>
<dbReference type="InterPro" id="IPR036964">
    <property type="entry name" value="RASGEF_cat_dom_sf"/>
</dbReference>
<dbReference type="InterPro" id="IPR023578">
    <property type="entry name" value="Ras_GEF_dom_sf"/>
</dbReference>
<feature type="compositionally biased region" description="Polar residues" evidence="5">
    <location>
        <begin position="637"/>
        <end position="646"/>
    </location>
</feature>
<reference evidence="9" key="2">
    <citation type="submission" date="2023-07" db="EMBL/GenBank/DDBJ databases">
        <authorList>
            <consortium name="Lawrence Berkeley National Laboratory"/>
            <person name="Haridas S."/>
            <person name="Hensen N."/>
            <person name="Bonometti L."/>
            <person name="Westerberg I."/>
            <person name="Brannstrom I.O."/>
            <person name="Guillou S."/>
            <person name="Cros-Aarteil S."/>
            <person name="Calhoun S."/>
            <person name="Kuo A."/>
            <person name="Mondo S."/>
            <person name="Pangilinan J."/>
            <person name="Riley R."/>
            <person name="LaButti K."/>
            <person name="Andreopoulos B."/>
            <person name="Lipzen A."/>
            <person name="Chen C."/>
            <person name="Yanf M."/>
            <person name="Daum C."/>
            <person name="Ng V."/>
            <person name="Clum A."/>
            <person name="Steindorff A."/>
            <person name="Ohm R."/>
            <person name="Martin F."/>
            <person name="Silar P."/>
            <person name="Natvig D."/>
            <person name="Lalanne C."/>
            <person name="Gautier V."/>
            <person name="Ament-velasquez S.L."/>
            <person name="Kruys A."/>
            <person name="Hutchinson M.I."/>
            <person name="Powell A.J."/>
            <person name="Barry K."/>
            <person name="Miller A.N."/>
            <person name="Grigoriev I.V."/>
            <person name="Debuchy R."/>
            <person name="Gladieux P."/>
            <person name="Thoren M.H."/>
            <person name="Johannesson H."/>
        </authorList>
    </citation>
    <scope>NUCLEOTIDE SEQUENCE</scope>
    <source>
        <strain evidence="9">FGSC 1904</strain>
    </source>
</reference>
<accession>A0AAE0PBB0</accession>
<dbReference type="PROSITE" id="PS50002">
    <property type="entry name" value="SH3"/>
    <property type="match status" value="1"/>
</dbReference>
<evidence type="ECO:0000259" key="7">
    <source>
        <dbReference type="PROSITE" id="PS50009"/>
    </source>
</evidence>
<dbReference type="InterPro" id="IPR000651">
    <property type="entry name" value="Ras-like_Gua-exchang_fac_N"/>
</dbReference>
<dbReference type="CDD" id="cd00155">
    <property type="entry name" value="RasGEF"/>
    <property type="match status" value="1"/>
</dbReference>
<name>A0AAE0PBB0_SORBR</name>
<dbReference type="AlphaFoldDB" id="A0AAE0PBB0"/>
<dbReference type="SMART" id="SM00147">
    <property type="entry name" value="RasGEF"/>
    <property type="match status" value="1"/>
</dbReference>